<sequence>MKIGSLFALFACSFGALAQRANIGSPTNSAVIPAGSNMTIRVDRPDSLSGSKEVAIVMGLVFCPNPEFPCSPPEDGMGFILYDGSFNPQFSVPSGPLPPHENFTVSIPNTTAKGNAQLQFLHVSLIGAGLAPFLETSSVNVTIV</sequence>
<proteinExistence type="predicted"/>
<feature type="chain" id="PRO_5045437793" evidence="1">
    <location>
        <begin position="19"/>
        <end position="144"/>
    </location>
</feature>
<name>A0ABR1IZV3_9AGAR</name>
<keyword evidence="3" id="KW-1185">Reference proteome</keyword>
<evidence type="ECO:0000256" key="1">
    <source>
        <dbReference type="SAM" id="SignalP"/>
    </source>
</evidence>
<gene>
    <name evidence="2" type="ORF">VKT23_015400</name>
</gene>
<organism evidence="2 3">
    <name type="scientific">Marasmiellus scandens</name>
    <dbReference type="NCBI Taxonomy" id="2682957"/>
    <lineage>
        <taxon>Eukaryota</taxon>
        <taxon>Fungi</taxon>
        <taxon>Dikarya</taxon>
        <taxon>Basidiomycota</taxon>
        <taxon>Agaricomycotina</taxon>
        <taxon>Agaricomycetes</taxon>
        <taxon>Agaricomycetidae</taxon>
        <taxon>Agaricales</taxon>
        <taxon>Marasmiineae</taxon>
        <taxon>Omphalotaceae</taxon>
        <taxon>Marasmiellus</taxon>
    </lineage>
</organism>
<comment type="caution">
    <text evidence="2">The sequence shown here is derived from an EMBL/GenBank/DDBJ whole genome shotgun (WGS) entry which is preliminary data.</text>
</comment>
<dbReference type="Proteomes" id="UP001498398">
    <property type="component" value="Unassembled WGS sequence"/>
</dbReference>
<accession>A0ABR1IZV3</accession>
<feature type="signal peptide" evidence="1">
    <location>
        <begin position="1"/>
        <end position="18"/>
    </location>
</feature>
<dbReference type="InterPro" id="IPR045469">
    <property type="entry name" value="Nis1"/>
</dbReference>
<keyword evidence="1" id="KW-0732">Signal</keyword>
<dbReference type="Pfam" id="PF19271">
    <property type="entry name" value="Nis1"/>
    <property type="match status" value="1"/>
</dbReference>
<evidence type="ECO:0000313" key="3">
    <source>
        <dbReference type="Proteomes" id="UP001498398"/>
    </source>
</evidence>
<dbReference type="EMBL" id="JBANRG010000052">
    <property type="protein sequence ID" value="KAK7444003.1"/>
    <property type="molecule type" value="Genomic_DNA"/>
</dbReference>
<protein>
    <submittedName>
        <fullName evidence="2">Uncharacterized protein</fullName>
    </submittedName>
</protein>
<reference evidence="2 3" key="1">
    <citation type="submission" date="2024-01" db="EMBL/GenBank/DDBJ databases">
        <title>A draft genome for the cacao thread blight pathogen Marasmiellus scandens.</title>
        <authorList>
            <person name="Baruah I.K."/>
            <person name="Leung J."/>
            <person name="Bukari Y."/>
            <person name="Amoako-Attah I."/>
            <person name="Meinhardt L.W."/>
            <person name="Bailey B.A."/>
            <person name="Cohen S.P."/>
        </authorList>
    </citation>
    <scope>NUCLEOTIDE SEQUENCE [LARGE SCALE GENOMIC DNA]</scope>
    <source>
        <strain evidence="2 3">GH-19</strain>
    </source>
</reference>
<evidence type="ECO:0000313" key="2">
    <source>
        <dbReference type="EMBL" id="KAK7444003.1"/>
    </source>
</evidence>